<evidence type="ECO:0000256" key="2">
    <source>
        <dbReference type="ARBA" id="ARBA00023002"/>
    </source>
</evidence>
<dbReference type="Pfam" id="PF13561">
    <property type="entry name" value="adh_short_C2"/>
    <property type="match status" value="1"/>
</dbReference>
<dbReference type="EMBL" id="NGFN01000058">
    <property type="protein sequence ID" value="OUD02911.1"/>
    <property type="molecule type" value="Genomic_DNA"/>
</dbReference>
<evidence type="ECO:0000313" key="5">
    <source>
        <dbReference type="Proteomes" id="UP000195105"/>
    </source>
</evidence>
<feature type="domain" description="Ketoreductase" evidence="3">
    <location>
        <begin position="15"/>
        <end position="204"/>
    </location>
</feature>
<dbReference type="InterPro" id="IPR020904">
    <property type="entry name" value="Sc_DH/Rdtase_CS"/>
</dbReference>
<accession>A0A243S7M2</accession>
<dbReference type="InterPro" id="IPR036291">
    <property type="entry name" value="NAD(P)-bd_dom_sf"/>
</dbReference>
<comment type="similarity">
    <text evidence="1">Belongs to the short-chain dehydrogenases/reductases (SDR) family.</text>
</comment>
<dbReference type="AlphaFoldDB" id="A0A243S7M2"/>
<comment type="caution">
    <text evidence="4">The sequence shown here is derived from an EMBL/GenBank/DDBJ whole genome shotgun (WGS) entry which is preliminary data.</text>
</comment>
<name>A0A243S7M2_9ACTN</name>
<evidence type="ECO:0000313" key="4">
    <source>
        <dbReference type="EMBL" id="OUD02911.1"/>
    </source>
</evidence>
<dbReference type="PANTHER" id="PTHR42760">
    <property type="entry name" value="SHORT-CHAIN DEHYDROGENASES/REDUCTASES FAMILY MEMBER"/>
    <property type="match status" value="1"/>
</dbReference>
<dbReference type="InterPro" id="IPR002347">
    <property type="entry name" value="SDR_fam"/>
</dbReference>
<evidence type="ECO:0000259" key="3">
    <source>
        <dbReference type="SMART" id="SM00822"/>
    </source>
</evidence>
<dbReference type="PANTHER" id="PTHR42760:SF133">
    <property type="entry name" value="3-OXOACYL-[ACYL-CARRIER-PROTEIN] REDUCTASE"/>
    <property type="match status" value="1"/>
</dbReference>
<dbReference type="SUPFAM" id="SSF51735">
    <property type="entry name" value="NAD(P)-binding Rossmann-fold domains"/>
    <property type="match status" value="1"/>
</dbReference>
<sequence>MIRNNTSLECSTLSRLIVVTGASAGIGKATAKRFAENNDKVLLIARQEKRLTQAAEEIESSVPGADVEPLALDMSDAGSAEVLQSHVRATGLPVSGLLCCAGAVPQSEGADTQDVKSVLTEWREAYRANVMTSVVAVEGLLPLMADGGSIVLYSSIAAYRGSGGTGGYGAAKAALHSYVHTLATRLGSRGISANAIAPGYVADTDLFGGRLPAARETMLVRQTALGRAGDPVDVAELGFYLCSKPGGYVTSQILQINGGSHHGV</sequence>
<evidence type="ECO:0000256" key="1">
    <source>
        <dbReference type="ARBA" id="ARBA00006484"/>
    </source>
</evidence>
<protein>
    <recommendedName>
        <fullName evidence="3">Ketoreductase domain-containing protein</fullName>
    </recommendedName>
</protein>
<dbReference type="InterPro" id="IPR057326">
    <property type="entry name" value="KR_dom"/>
</dbReference>
<proteinExistence type="inferred from homology"/>
<dbReference type="Gene3D" id="3.40.50.720">
    <property type="entry name" value="NAD(P)-binding Rossmann-like Domain"/>
    <property type="match status" value="1"/>
</dbReference>
<dbReference type="CDD" id="cd05233">
    <property type="entry name" value="SDR_c"/>
    <property type="match status" value="1"/>
</dbReference>
<dbReference type="PROSITE" id="PS00061">
    <property type="entry name" value="ADH_SHORT"/>
    <property type="match status" value="1"/>
</dbReference>
<dbReference type="GO" id="GO:0016616">
    <property type="term" value="F:oxidoreductase activity, acting on the CH-OH group of donors, NAD or NADP as acceptor"/>
    <property type="evidence" value="ECO:0007669"/>
    <property type="project" value="UniProtKB-ARBA"/>
</dbReference>
<keyword evidence="2" id="KW-0560">Oxidoreductase</keyword>
<dbReference type="SMART" id="SM00822">
    <property type="entry name" value="PKS_KR"/>
    <property type="match status" value="1"/>
</dbReference>
<reference evidence="4 5" key="1">
    <citation type="submission" date="2017-05" db="EMBL/GenBank/DDBJ databases">
        <title>Biotechnological potential of actinobacteria isolated from South African environments.</title>
        <authorList>
            <person name="Le Roes-Hill M."/>
            <person name="Prins A."/>
            <person name="Durrell K.A."/>
        </authorList>
    </citation>
    <scope>NUCLEOTIDE SEQUENCE [LARGE SCALE GENOMIC DNA]</scope>
    <source>
        <strain evidence="4 5">HMC13</strain>
    </source>
</reference>
<gene>
    <name evidence="4" type="ORF">CA983_12380</name>
</gene>
<keyword evidence="5" id="KW-1185">Reference proteome</keyword>
<dbReference type="PRINTS" id="PR00081">
    <property type="entry name" value="GDHRDH"/>
</dbReference>
<organism evidence="4 5">
    <name type="scientific">Streptomyces swartbergensis</name>
    <dbReference type="NCBI Taxonomy" id="487165"/>
    <lineage>
        <taxon>Bacteria</taxon>
        <taxon>Bacillati</taxon>
        <taxon>Actinomycetota</taxon>
        <taxon>Actinomycetes</taxon>
        <taxon>Kitasatosporales</taxon>
        <taxon>Streptomycetaceae</taxon>
        <taxon>Streptomyces</taxon>
    </lineage>
</organism>
<dbReference type="Proteomes" id="UP000195105">
    <property type="component" value="Unassembled WGS sequence"/>
</dbReference>